<dbReference type="Proteomes" id="UP000578531">
    <property type="component" value="Unassembled WGS sequence"/>
</dbReference>
<reference evidence="2 3" key="1">
    <citation type="journal article" date="2020" name="Genomics">
        <title>Complete, high-quality genomes from long-read metagenomic sequencing of two wolf lichen thalli reveals enigmatic genome architecture.</title>
        <authorList>
            <person name="McKenzie S.K."/>
            <person name="Walston R.F."/>
            <person name="Allen J.L."/>
        </authorList>
    </citation>
    <scope>NUCLEOTIDE SEQUENCE [LARGE SCALE GENOMIC DNA]</scope>
    <source>
        <strain evidence="2">WasteWater2</strain>
    </source>
</reference>
<evidence type="ECO:0000313" key="2">
    <source>
        <dbReference type="EMBL" id="KAF6238806.1"/>
    </source>
</evidence>
<dbReference type="InterPro" id="IPR031348">
    <property type="entry name" value="PigL_N"/>
</dbReference>
<proteinExistence type="predicted"/>
<protein>
    <recommendedName>
        <fullName evidence="1">Azaphilone pigments biosynthesis cluster protein L N-terminal domain-containing protein</fullName>
    </recommendedName>
</protein>
<evidence type="ECO:0000259" key="1">
    <source>
        <dbReference type="Pfam" id="PF17111"/>
    </source>
</evidence>
<dbReference type="OrthoDB" id="5068804at2759"/>
<feature type="domain" description="Azaphilone pigments biosynthesis cluster protein L N-terminal" evidence="1">
    <location>
        <begin position="2"/>
        <end position="193"/>
    </location>
</feature>
<evidence type="ECO:0000313" key="3">
    <source>
        <dbReference type="Proteomes" id="UP000578531"/>
    </source>
</evidence>
<dbReference type="Pfam" id="PF17111">
    <property type="entry name" value="PigL_N"/>
    <property type="match status" value="1"/>
</dbReference>
<keyword evidence="3" id="KW-1185">Reference proteome</keyword>
<sequence>MAEAIGVTAGLLGIATFAFETSKAVYDLVISIQKAPQTIRDLKSELLALDPVLSSIHKTVTSDASKFEDIRYPLHQCGMVCFNLRSLIQQCTTHSADGSRSARDWVKMQYKGKTIDGYKGQLASYKATIAIALDLFTLTTSNLTAEAIDGIKKKLDDKISETEPDLEVHIEEITKGLKSLAVKVSAISHDQHSQPDGDSSLLVREGQKRVLEEDQLALEAEKKAIEQSQQACTTARKWLAETTPQLDSGSVHVNFSGASNSGFQLGQNTGFISNLKWGAQP</sequence>
<organism evidence="2 3">
    <name type="scientific">Letharia columbiana</name>
    <dbReference type="NCBI Taxonomy" id="112416"/>
    <lineage>
        <taxon>Eukaryota</taxon>
        <taxon>Fungi</taxon>
        <taxon>Dikarya</taxon>
        <taxon>Ascomycota</taxon>
        <taxon>Pezizomycotina</taxon>
        <taxon>Lecanoromycetes</taxon>
        <taxon>OSLEUM clade</taxon>
        <taxon>Lecanoromycetidae</taxon>
        <taxon>Lecanorales</taxon>
        <taxon>Lecanorineae</taxon>
        <taxon>Parmeliaceae</taxon>
        <taxon>Letharia</taxon>
    </lineage>
</organism>
<dbReference type="GeneID" id="59284981"/>
<dbReference type="AlphaFoldDB" id="A0A8H6G1K9"/>
<comment type="caution">
    <text evidence="2">The sequence shown here is derived from an EMBL/GenBank/DDBJ whole genome shotgun (WGS) entry which is preliminary data.</text>
</comment>
<name>A0A8H6G1K9_9LECA</name>
<dbReference type="EMBL" id="JACCJC010000008">
    <property type="protein sequence ID" value="KAF6238806.1"/>
    <property type="molecule type" value="Genomic_DNA"/>
</dbReference>
<accession>A0A8H6G1K9</accession>
<dbReference type="RefSeq" id="XP_037168105.1">
    <property type="nucleotide sequence ID" value="XM_037305240.1"/>
</dbReference>
<gene>
    <name evidence="2" type="ORF">HO173_003313</name>
</gene>